<comment type="caution">
    <text evidence="1">The sequence shown here is derived from an EMBL/GenBank/DDBJ whole genome shotgun (WGS) entry which is preliminary data.</text>
</comment>
<evidence type="ECO:0000313" key="1">
    <source>
        <dbReference type="EMBL" id="HHS01312.1"/>
    </source>
</evidence>
<accession>A0A7C5V2V5</accession>
<sequence>MNWFKSSKKVLSLIVTIAFTLSIVIPVFVLPSSTAYAKSTPTLTYFVRLDPKVATSYNSYSSIAAYQLLQKKLGVKIVFKHPPVGGETDQFNLMIASRQLTDIIEWNWVDNYPGGPVKAMLDKVIIRLNDYLPKYAPNLNKYLQQHPDIKKLIITDDGDVYGFPALRGNNPKIACVYYGPQIRNDWLKKLGLKEPETVDDWYKVLKAFVTKDPNGNGKKDERGFSILRNASNPRYAFDYSSFLVGAWGIKTDFFQVNGKVKYGPLEPQYKQFIATLQKWWKEGLIDPDILTMNQKVIKANVQNDVIGAWLGLLSGDMGFFLNLKKDIIATKFPVLKKGEEPLLGQAEFLFSRTSAAITTACKNVPLAMKVLDWGYSKEGYEAFNYGVLGKSYIKKDGKVYYTDEILKNPQGLSAAEALAKYARASISGPFAQADEYYLQIQMMYPQQKEAIMEKWSYVKNDRLLPPLSFTDEESKRLANIMNTVNTYYDEMFLRLMTGKATNVDAFVKTLKQMKIDEAIKIYQQAYNRWKKRK</sequence>
<protein>
    <submittedName>
        <fullName evidence="1">Extracellular solute-binding protein</fullName>
    </submittedName>
</protein>
<dbReference type="Gene3D" id="3.40.190.10">
    <property type="entry name" value="Periplasmic binding protein-like II"/>
    <property type="match status" value="2"/>
</dbReference>
<organism evidence="1">
    <name type="scientific">Caldicellulosiruptor owensensis</name>
    <dbReference type="NCBI Taxonomy" id="55205"/>
    <lineage>
        <taxon>Bacteria</taxon>
        <taxon>Bacillati</taxon>
        <taxon>Bacillota</taxon>
        <taxon>Bacillota incertae sedis</taxon>
        <taxon>Caldicellulosiruptorales</taxon>
        <taxon>Caldicellulosiruptoraceae</taxon>
        <taxon>Caldicellulosiruptor</taxon>
    </lineage>
</organism>
<name>A0A7C5V2V5_9FIRM</name>
<dbReference type="SUPFAM" id="SSF53850">
    <property type="entry name" value="Periplasmic binding protein-like II"/>
    <property type="match status" value="1"/>
</dbReference>
<dbReference type="AlphaFoldDB" id="A0A7C5V2V5"/>
<reference evidence="1" key="1">
    <citation type="journal article" date="2020" name="mSystems">
        <title>Genome- and Community-Level Interaction Insights into Carbon Utilization and Element Cycling Functions of Hydrothermarchaeota in Hydrothermal Sediment.</title>
        <authorList>
            <person name="Zhou Z."/>
            <person name="Liu Y."/>
            <person name="Xu W."/>
            <person name="Pan J."/>
            <person name="Luo Z.H."/>
            <person name="Li M."/>
        </authorList>
    </citation>
    <scope>NUCLEOTIDE SEQUENCE [LARGE SCALE GENOMIC DNA]</scope>
    <source>
        <strain evidence="1">SpSt-102</strain>
    </source>
</reference>
<gene>
    <name evidence="1" type="ORF">ENL71_02080</name>
</gene>
<dbReference type="EMBL" id="DRUZ01000029">
    <property type="protein sequence ID" value="HHS01312.1"/>
    <property type="molecule type" value="Genomic_DNA"/>
</dbReference>
<proteinExistence type="predicted"/>